<keyword evidence="2" id="KW-1185">Reference proteome</keyword>
<dbReference type="PATRIC" id="fig|320778.3.peg.1931"/>
<accession>A0A0J1K8C3</accession>
<protein>
    <submittedName>
        <fullName evidence="1">Uncharacterized protein</fullName>
    </submittedName>
</protein>
<evidence type="ECO:0000313" key="2">
    <source>
        <dbReference type="Proteomes" id="UP000035909"/>
    </source>
</evidence>
<comment type="caution">
    <text evidence="1">The sequence shown here is derived from an EMBL/GenBank/DDBJ whole genome shotgun (WGS) entry which is preliminary data.</text>
</comment>
<dbReference type="AlphaFoldDB" id="A0A0J1K8C3"/>
<evidence type="ECO:0000313" key="1">
    <source>
        <dbReference type="EMBL" id="KLV10617.1"/>
    </source>
</evidence>
<reference evidence="1 2" key="1">
    <citation type="submission" date="2015-05" db="EMBL/GenBank/DDBJ databases">
        <title>Photobacterium galathea sp. nov.</title>
        <authorList>
            <person name="Machado H."/>
            <person name="Gram L."/>
        </authorList>
    </citation>
    <scope>NUCLEOTIDE SEQUENCE [LARGE SCALE GENOMIC DNA]</scope>
    <source>
        <strain evidence="1 2">DSM 22954</strain>
    </source>
</reference>
<gene>
    <name evidence="1" type="ORF">ABT57_08885</name>
</gene>
<dbReference type="OrthoDB" id="5825714at2"/>
<proteinExistence type="predicted"/>
<sequence length="250" mass="28060">MMYDTEMKLNHQIVHFVESQMQTLVESMAESDRGVTGVNAPYQASQHADSHAMATILTAMETSLQQYMEGLRAISCLLQKGFVSQTRGIFQTLGDDYEEMIFLSLPSQNGQLSNLHRQYLETRTDQDGLCGLSPLSRCEMRSMIRKATHINHNVFQLYPKKQALEVLRPHAGKPCLVEVAIELHKHFAYKGVLLAVLLAKVAGDEAIMRACLNYRAHLEMIDPLATKMEPQVSRSKPEYVPNPTLVASAI</sequence>
<dbReference type="Proteomes" id="UP000035909">
    <property type="component" value="Unassembled WGS sequence"/>
</dbReference>
<dbReference type="EMBL" id="LDOU01000006">
    <property type="protein sequence ID" value="KLV10617.1"/>
    <property type="molecule type" value="Genomic_DNA"/>
</dbReference>
<dbReference type="RefSeq" id="WP_047884782.1">
    <property type="nucleotide sequence ID" value="NZ_LDOU01000006.1"/>
</dbReference>
<name>A0A0J1K8C3_9GAMM</name>
<organism evidence="1 2">
    <name type="scientific">Photobacterium ganghwense</name>
    <dbReference type="NCBI Taxonomy" id="320778"/>
    <lineage>
        <taxon>Bacteria</taxon>
        <taxon>Pseudomonadati</taxon>
        <taxon>Pseudomonadota</taxon>
        <taxon>Gammaproteobacteria</taxon>
        <taxon>Vibrionales</taxon>
        <taxon>Vibrionaceae</taxon>
        <taxon>Photobacterium</taxon>
    </lineage>
</organism>